<evidence type="ECO:0000256" key="6">
    <source>
        <dbReference type="ARBA" id="ARBA00022660"/>
    </source>
</evidence>
<dbReference type="STRING" id="6669.E9HCA5"/>
<evidence type="ECO:0000313" key="13">
    <source>
        <dbReference type="Proteomes" id="UP000000305"/>
    </source>
</evidence>
<dbReference type="KEGG" id="dpx:DAPPUDRAFT_309343"/>
<evidence type="ECO:0000256" key="8">
    <source>
        <dbReference type="ARBA" id="ARBA00022946"/>
    </source>
</evidence>
<evidence type="ECO:0000256" key="2">
    <source>
        <dbReference type="ARBA" id="ARBA00004443"/>
    </source>
</evidence>
<evidence type="ECO:0008006" key="14">
    <source>
        <dbReference type="Google" id="ProtNLM"/>
    </source>
</evidence>
<sequence>MNRAIQLLVKSARVIKPSTRTISTTPAMNSGAWAYRSTGSHFLPKKHYMAAEFIGAVMWYWILIHLWHEPEHITGDFPYPDPSKWTNAELGIPEE</sequence>
<dbReference type="GO" id="GO:0005743">
    <property type="term" value="C:mitochondrial inner membrane"/>
    <property type="evidence" value="ECO:0007669"/>
    <property type="project" value="UniProtKB-SubCell"/>
</dbReference>
<dbReference type="InParanoid" id="E9HCA5"/>
<dbReference type="AlphaFoldDB" id="E9HCA5"/>
<evidence type="ECO:0000256" key="10">
    <source>
        <dbReference type="ARBA" id="ARBA00023128"/>
    </source>
</evidence>
<protein>
    <recommendedName>
        <fullName evidence="14">NADH dehydrogenase [ubiquinone] 1 beta subcomplex subunit 2, mitochondrial</fullName>
    </recommendedName>
</protein>
<evidence type="ECO:0000256" key="3">
    <source>
        <dbReference type="ARBA" id="ARBA00005923"/>
    </source>
</evidence>
<name>E9HCA5_DAPPU</name>
<keyword evidence="11" id="KW-0472">Membrane</keyword>
<keyword evidence="7" id="KW-0999">Mitochondrion inner membrane</keyword>
<evidence type="ECO:0000256" key="5">
    <source>
        <dbReference type="ARBA" id="ARBA00022448"/>
    </source>
</evidence>
<keyword evidence="10" id="KW-0496">Mitochondrion</keyword>
<keyword evidence="9" id="KW-0249">Electron transport</keyword>
<keyword evidence="8" id="KW-0809">Transit peptide</keyword>
<reference evidence="12 13" key="1">
    <citation type="journal article" date="2011" name="Science">
        <title>The ecoresponsive genome of Daphnia pulex.</title>
        <authorList>
            <person name="Colbourne J.K."/>
            <person name="Pfrender M.E."/>
            <person name="Gilbert D."/>
            <person name="Thomas W.K."/>
            <person name="Tucker A."/>
            <person name="Oakley T.H."/>
            <person name="Tokishita S."/>
            <person name="Aerts A."/>
            <person name="Arnold G.J."/>
            <person name="Basu M.K."/>
            <person name="Bauer D.J."/>
            <person name="Caceres C.E."/>
            <person name="Carmel L."/>
            <person name="Casola C."/>
            <person name="Choi J.H."/>
            <person name="Detter J.C."/>
            <person name="Dong Q."/>
            <person name="Dusheyko S."/>
            <person name="Eads B.D."/>
            <person name="Frohlich T."/>
            <person name="Geiler-Samerotte K.A."/>
            <person name="Gerlach D."/>
            <person name="Hatcher P."/>
            <person name="Jogdeo S."/>
            <person name="Krijgsveld J."/>
            <person name="Kriventseva E.V."/>
            <person name="Kultz D."/>
            <person name="Laforsch C."/>
            <person name="Lindquist E."/>
            <person name="Lopez J."/>
            <person name="Manak J.R."/>
            <person name="Muller J."/>
            <person name="Pangilinan J."/>
            <person name="Patwardhan R.P."/>
            <person name="Pitluck S."/>
            <person name="Pritham E.J."/>
            <person name="Rechtsteiner A."/>
            <person name="Rho M."/>
            <person name="Rogozin I.B."/>
            <person name="Sakarya O."/>
            <person name="Salamov A."/>
            <person name="Schaack S."/>
            <person name="Shapiro H."/>
            <person name="Shiga Y."/>
            <person name="Skalitzky C."/>
            <person name="Smith Z."/>
            <person name="Souvorov A."/>
            <person name="Sung W."/>
            <person name="Tang Z."/>
            <person name="Tsuchiya D."/>
            <person name="Tu H."/>
            <person name="Vos H."/>
            <person name="Wang M."/>
            <person name="Wolf Y.I."/>
            <person name="Yamagata H."/>
            <person name="Yamada T."/>
            <person name="Ye Y."/>
            <person name="Shaw J.R."/>
            <person name="Andrews J."/>
            <person name="Crease T.J."/>
            <person name="Tang H."/>
            <person name="Lucas S.M."/>
            <person name="Robertson H.M."/>
            <person name="Bork P."/>
            <person name="Koonin E.V."/>
            <person name="Zdobnov E.M."/>
            <person name="Grigoriev I.V."/>
            <person name="Lynch M."/>
            <person name="Boore J.L."/>
        </authorList>
    </citation>
    <scope>NUCLEOTIDE SEQUENCE [LARGE SCALE GENOMIC DNA]</scope>
</reference>
<keyword evidence="5" id="KW-0813">Transport</keyword>
<dbReference type="PANTHER" id="PTHR15223:SF1">
    <property type="entry name" value="NADH DEHYDROGENASE [UBIQUINONE] 1 BETA SUBCOMPLEX SUBUNIT 2, MITOCHONDRIAL"/>
    <property type="match status" value="1"/>
</dbReference>
<dbReference type="HOGENOM" id="CLU_177133_0_0_1"/>
<dbReference type="Pfam" id="PF14813">
    <property type="entry name" value="NADH_B2"/>
    <property type="match status" value="1"/>
</dbReference>
<comment type="similarity">
    <text evidence="3">Belongs to the complex I NDUFB2 subunit family.</text>
</comment>
<dbReference type="OrthoDB" id="6241903at2759"/>
<keyword evidence="6" id="KW-0679">Respiratory chain</keyword>
<evidence type="ECO:0000313" key="12">
    <source>
        <dbReference type="EMBL" id="EFX70644.1"/>
    </source>
</evidence>
<dbReference type="GO" id="GO:0045271">
    <property type="term" value="C:respiratory chain complex I"/>
    <property type="evidence" value="ECO:0000318"/>
    <property type="project" value="GO_Central"/>
</dbReference>
<evidence type="ECO:0000256" key="11">
    <source>
        <dbReference type="ARBA" id="ARBA00023136"/>
    </source>
</evidence>
<dbReference type="InterPro" id="IPR026627">
    <property type="entry name" value="NDUFB2_animal"/>
</dbReference>
<comment type="subcellular location">
    <subcellularLocation>
        <location evidence="2">Mitochondrion inner membrane</location>
        <topology evidence="2">Peripheral membrane protein</topology>
        <orientation evidence="2">Matrix side</orientation>
    </subcellularLocation>
</comment>
<comment type="subunit">
    <text evidence="4">Complex I is composed of 45 different subunits.</text>
</comment>
<comment type="function">
    <text evidence="1">Accessory subunit of the mitochondrial membrane respiratory chain NADH dehydrogenase (Complex I), that is believed not to be involved in catalysis. Complex I functions in the transfer of electrons from NADH to the respiratory chain. The immediate electron acceptor for the enzyme is believed to be ubiquinone.</text>
</comment>
<keyword evidence="13" id="KW-1185">Reference proteome</keyword>
<organism evidence="12 13">
    <name type="scientific">Daphnia pulex</name>
    <name type="common">Water flea</name>
    <dbReference type="NCBI Taxonomy" id="6669"/>
    <lineage>
        <taxon>Eukaryota</taxon>
        <taxon>Metazoa</taxon>
        <taxon>Ecdysozoa</taxon>
        <taxon>Arthropoda</taxon>
        <taxon>Crustacea</taxon>
        <taxon>Branchiopoda</taxon>
        <taxon>Diplostraca</taxon>
        <taxon>Cladocera</taxon>
        <taxon>Anomopoda</taxon>
        <taxon>Daphniidae</taxon>
        <taxon>Daphnia</taxon>
    </lineage>
</organism>
<proteinExistence type="inferred from homology"/>
<dbReference type="eggNOG" id="ENOG502S524">
    <property type="taxonomic scope" value="Eukaryota"/>
</dbReference>
<gene>
    <name evidence="12" type="ORF">DAPPUDRAFT_309343</name>
</gene>
<dbReference type="Proteomes" id="UP000000305">
    <property type="component" value="Unassembled WGS sequence"/>
</dbReference>
<accession>E9HCA5</accession>
<dbReference type="EMBL" id="GL732619">
    <property type="protein sequence ID" value="EFX70644.1"/>
    <property type="molecule type" value="Genomic_DNA"/>
</dbReference>
<evidence type="ECO:0000256" key="9">
    <source>
        <dbReference type="ARBA" id="ARBA00022982"/>
    </source>
</evidence>
<dbReference type="PhylomeDB" id="E9HCA5"/>
<evidence type="ECO:0000256" key="7">
    <source>
        <dbReference type="ARBA" id="ARBA00022792"/>
    </source>
</evidence>
<dbReference type="PANTHER" id="PTHR15223">
    <property type="entry name" value="NADH-UBIQUINONE OXIDOREDUCTASE AGGG SUBUNIT"/>
    <property type="match status" value="1"/>
</dbReference>
<evidence type="ECO:0000256" key="1">
    <source>
        <dbReference type="ARBA" id="ARBA00003195"/>
    </source>
</evidence>
<evidence type="ECO:0000256" key="4">
    <source>
        <dbReference type="ARBA" id="ARBA00011533"/>
    </source>
</evidence>
<dbReference type="OMA" id="YHIATEP"/>